<keyword evidence="3" id="KW-1185">Reference proteome</keyword>
<gene>
    <name evidence="2" type="ORF">BHE90_017083</name>
</gene>
<protein>
    <submittedName>
        <fullName evidence="2">Uncharacterized protein</fullName>
    </submittedName>
</protein>
<evidence type="ECO:0000313" key="3">
    <source>
        <dbReference type="Proteomes" id="UP000287124"/>
    </source>
</evidence>
<dbReference type="AlphaFoldDB" id="A0A430KYJ6"/>
<organism evidence="2 3">
    <name type="scientific">Fusarium euwallaceae</name>
    <dbReference type="NCBI Taxonomy" id="1147111"/>
    <lineage>
        <taxon>Eukaryota</taxon>
        <taxon>Fungi</taxon>
        <taxon>Dikarya</taxon>
        <taxon>Ascomycota</taxon>
        <taxon>Pezizomycotina</taxon>
        <taxon>Sordariomycetes</taxon>
        <taxon>Hypocreomycetidae</taxon>
        <taxon>Hypocreales</taxon>
        <taxon>Nectriaceae</taxon>
        <taxon>Fusarium</taxon>
        <taxon>Fusarium solani species complex</taxon>
    </lineage>
</organism>
<feature type="region of interest" description="Disordered" evidence="1">
    <location>
        <begin position="76"/>
        <end position="134"/>
    </location>
</feature>
<name>A0A430KYJ6_9HYPO</name>
<feature type="compositionally biased region" description="Basic residues" evidence="1">
    <location>
        <begin position="84"/>
        <end position="93"/>
    </location>
</feature>
<reference evidence="2 3" key="1">
    <citation type="submission" date="2017-06" db="EMBL/GenBank/DDBJ databases">
        <title>Comparative genomic analysis of Ambrosia Fusariam Clade fungi.</title>
        <authorList>
            <person name="Stajich J.E."/>
            <person name="Carrillo J."/>
            <person name="Kijimoto T."/>
            <person name="Eskalen A."/>
            <person name="O'Donnell K."/>
            <person name="Kasson M."/>
        </authorList>
    </citation>
    <scope>NUCLEOTIDE SEQUENCE [LARGE SCALE GENOMIC DNA]</scope>
    <source>
        <strain evidence="2 3">UCR1854</strain>
    </source>
</reference>
<dbReference type="Proteomes" id="UP000287124">
    <property type="component" value="Unassembled WGS sequence"/>
</dbReference>
<accession>A0A430KYJ6</accession>
<proteinExistence type="predicted"/>
<dbReference type="EMBL" id="MIKF01000801">
    <property type="protein sequence ID" value="RTE68540.1"/>
    <property type="molecule type" value="Genomic_DNA"/>
</dbReference>
<evidence type="ECO:0000256" key="1">
    <source>
        <dbReference type="SAM" id="MobiDB-lite"/>
    </source>
</evidence>
<comment type="caution">
    <text evidence="2">The sequence shown here is derived from an EMBL/GenBank/DDBJ whole genome shotgun (WGS) entry which is preliminary data.</text>
</comment>
<sequence>MSALKLVIDVGLSIFGGRALTAGVDMALTAAELTNYVYSKGEDPVGAFSWWLSPCGGTDLVPDEIKQVFDILSNAPTGKSSYKQPKKIKKHSGKKGDEGNPRSQPGTGTGTTPKPNKPKPNPKPPKKKCNVPPKQQTKVLGHKNILQLQSCDSNDDRVTEQYFFTTMTYHPNAAIHEVKPTCSSKWGQACYHYSSAIRENSQWSTLTCPQAAATKARPHPNAEATGAWKSEHH</sequence>
<evidence type="ECO:0000313" key="2">
    <source>
        <dbReference type="EMBL" id="RTE68540.1"/>
    </source>
</evidence>
<feature type="region of interest" description="Disordered" evidence="1">
    <location>
        <begin position="212"/>
        <end position="233"/>
    </location>
</feature>
<feature type="non-terminal residue" evidence="2">
    <location>
        <position position="233"/>
    </location>
</feature>